<organism evidence="14 15">
    <name type="scientific">Blastococcus colisei</name>
    <dbReference type="NCBI Taxonomy" id="1564162"/>
    <lineage>
        <taxon>Bacteria</taxon>
        <taxon>Bacillati</taxon>
        <taxon>Actinomycetota</taxon>
        <taxon>Actinomycetes</taxon>
        <taxon>Geodermatophilales</taxon>
        <taxon>Geodermatophilaceae</taxon>
        <taxon>Blastococcus</taxon>
    </lineage>
</organism>
<evidence type="ECO:0000259" key="13">
    <source>
        <dbReference type="Pfam" id="PF10099"/>
    </source>
</evidence>
<evidence type="ECO:0000256" key="1">
    <source>
        <dbReference type="ARBA" id="ARBA00004167"/>
    </source>
</evidence>
<dbReference type="InterPro" id="IPR041916">
    <property type="entry name" value="Anti_sigma_zinc_sf"/>
</dbReference>
<keyword evidence="3" id="KW-1003">Cell membrane</keyword>
<keyword evidence="7 12" id="KW-0472">Membrane</keyword>
<keyword evidence="6" id="KW-0805">Transcription regulation</keyword>
<evidence type="ECO:0000256" key="11">
    <source>
        <dbReference type="SAM" id="MobiDB-lite"/>
    </source>
</evidence>
<dbReference type="InterPro" id="IPR018764">
    <property type="entry name" value="RskA_C"/>
</dbReference>
<evidence type="ECO:0000313" key="14">
    <source>
        <dbReference type="EMBL" id="TQN43330.1"/>
    </source>
</evidence>
<keyword evidence="5 12" id="KW-1133">Transmembrane helix</keyword>
<comment type="caution">
    <text evidence="14">The sequence shown here is derived from an EMBL/GenBank/DDBJ whole genome shotgun (WGS) entry which is preliminary data.</text>
</comment>
<protein>
    <recommendedName>
        <fullName evidence="10">Regulator of SigK</fullName>
    </recommendedName>
    <alternativeName>
        <fullName evidence="9">Sigma-K anti-sigma factor RskA</fullName>
    </alternativeName>
</protein>
<dbReference type="AlphaFoldDB" id="A0A543PGX3"/>
<evidence type="ECO:0000256" key="8">
    <source>
        <dbReference type="ARBA" id="ARBA00023163"/>
    </source>
</evidence>
<dbReference type="GO" id="GO:0016989">
    <property type="term" value="F:sigma factor antagonist activity"/>
    <property type="evidence" value="ECO:0007669"/>
    <property type="project" value="TreeGrafter"/>
</dbReference>
<gene>
    <name evidence="14" type="ORF">FHU33_2769</name>
</gene>
<dbReference type="OrthoDB" id="5183209at2"/>
<evidence type="ECO:0000256" key="5">
    <source>
        <dbReference type="ARBA" id="ARBA00022989"/>
    </source>
</evidence>
<accession>A0A543PGX3</accession>
<evidence type="ECO:0000256" key="10">
    <source>
        <dbReference type="ARBA" id="ARBA00030803"/>
    </source>
</evidence>
<proteinExistence type="predicted"/>
<name>A0A543PGX3_9ACTN</name>
<dbReference type="GO" id="GO:0006417">
    <property type="term" value="P:regulation of translation"/>
    <property type="evidence" value="ECO:0007669"/>
    <property type="project" value="TreeGrafter"/>
</dbReference>
<sequence>MTADHERFDELAVGWALHALEPEDETEFTRHLSGCARCAETVAETTEVMGAMAADLPQAEPSEALRVRLAAAVQATEQVQRPPVPPRQAEVPRLVPVAPGVPAARRRPLAITLVAAAVAAVVGLGLWNVALNSDRRDLQAQVAEQSKAMAALLSPDGTTVTSLGADGRPVATVVPRGEEVQVVSYGLSENETASTTYVLWGLDGDETNPLGTFDVERSQIELKTVGSGLAGLDDFTSFAISLEPGREAPSTPTEVVATGQVTS</sequence>
<dbReference type="PANTHER" id="PTHR37461">
    <property type="entry name" value="ANTI-SIGMA-K FACTOR RSKA"/>
    <property type="match status" value="1"/>
</dbReference>
<dbReference type="GO" id="GO:0005886">
    <property type="term" value="C:plasma membrane"/>
    <property type="evidence" value="ECO:0007669"/>
    <property type="project" value="UniProtKB-SubCell"/>
</dbReference>
<evidence type="ECO:0000256" key="9">
    <source>
        <dbReference type="ARBA" id="ARBA00029829"/>
    </source>
</evidence>
<evidence type="ECO:0000256" key="3">
    <source>
        <dbReference type="ARBA" id="ARBA00022475"/>
    </source>
</evidence>
<keyword evidence="15" id="KW-1185">Reference proteome</keyword>
<reference evidence="14 15" key="1">
    <citation type="submission" date="2019-06" db="EMBL/GenBank/DDBJ databases">
        <title>Sequencing the genomes of 1000 actinobacteria strains.</title>
        <authorList>
            <person name="Klenk H.-P."/>
        </authorList>
    </citation>
    <scope>NUCLEOTIDE SEQUENCE [LARGE SCALE GENOMIC DNA]</scope>
    <source>
        <strain evidence="14 15">DSM 46837</strain>
    </source>
</reference>
<evidence type="ECO:0000256" key="12">
    <source>
        <dbReference type="SAM" id="Phobius"/>
    </source>
</evidence>
<dbReference type="EMBL" id="VFQE01000001">
    <property type="protein sequence ID" value="TQN43330.1"/>
    <property type="molecule type" value="Genomic_DNA"/>
</dbReference>
<dbReference type="Pfam" id="PF10099">
    <property type="entry name" value="RskA_C"/>
    <property type="match status" value="1"/>
</dbReference>
<feature type="transmembrane region" description="Helical" evidence="12">
    <location>
        <begin position="109"/>
        <end position="130"/>
    </location>
</feature>
<evidence type="ECO:0000256" key="6">
    <source>
        <dbReference type="ARBA" id="ARBA00023015"/>
    </source>
</evidence>
<dbReference type="RefSeq" id="WP_142025839.1">
    <property type="nucleotide sequence ID" value="NZ_VFQE01000001.1"/>
</dbReference>
<dbReference type="Gene3D" id="1.10.10.1320">
    <property type="entry name" value="Anti-sigma factor, zinc-finger domain"/>
    <property type="match status" value="1"/>
</dbReference>
<keyword evidence="4 12" id="KW-0812">Transmembrane</keyword>
<evidence type="ECO:0000313" key="15">
    <source>
        <dbReference type="Proteomes" id="UP000319865"/>
    </source>
</evidence>
<dbReference type="InterPro" id="IPR051474">
    <property type="entry name" value="Anti-sigma-K/W_factor"/>
</dbReference>
<dbReference type="PANTHER" id="PTHR37461:SF1">
    <property type="entry name" value="ANTI-SIGMA-K FACTOR RSKA"/>
    <property type="match status" value="1"/>
</dbReference>
<dbReference type="Proteomes" id="UP000319865">
    <property type="component" value="Unassembled WGS sequence"/>
</dbReference>
<comment type="subcellular location">
    <subcellularLocation>
        <location evidence="2">Cell membrane</location>
    </subcellularLocation>
    <subcellularLocation>
        <location evidence="1">Membrane</location>
        <topology evidence="1">Single-pass membrane protein</topology>
    </subcellularLocation>
</comment>
<feature type="domain" description="Anti-sigma K factor RskA C-terminal" evidence="13">
    <location>
        <begin position="114"/>
        <end position="253"/>
    </location>
</feature>
<keyword evidence="8" id="KW-0804">Transcription</keyword>
<feature type="region of interest" description="Disordered" evidence="11">
    <location>
        <begin position="244"/>
        <end position="263"/>
    </location>
</feature>
<evidence type="ECO:0000256" key="2">
    <source>
        <dbReference type="ARBA" id="ARBA00004236"/>
    </source>
</evidence>
<evidence type="ECO:0000256" key="7">
    <source>
        <dbReference type="ARBA" id="ARBA00023136"/>
    </source>
</evidence>
<evidence type="ECO:0000256" key="4">
    <source>
        <dbReference type="ARBA" id="ARBA00022692"/>
    </source>
</evidence>